<dbReference type="PROSITE" id="PS50222">
    <property type="entry name" value="EF_HAND_2"/>
    <property type="match status" value="3"/>
</dbReference>
<protein>
    <recommendedName>
        <fullName evidence="5">EF-hand domain-containing protein</fullName>
    </recommendedName>
</protein>
<evidence type="ECO:0000256" key="2">
    <source>
        <dbReference type="ARBA" id="ARBA00022737"/>
    </source>
</evidence>
<organism evidence="6 7">
    <name type="scientific">Tegillarca granosa</name>
    <name type="common">Malaysian cockle</name>
    <name type="synonym">Anadara granosa</name>
    <dbReference type="NCBI Taxonomy" id="220873"/>
    <lineage>
        <taxon>Eukaryota</taxon>
        <taxon>Metazoa</taxon>
        <taxon>Spiralia</taxon>
        <taxon>Lophotrochozoa</taxon>
        <taxon>Mollusca</taxon>
        <taxon>Bivalvia</taxon>
        <taxon>Autobranchia</taxon>
        <taxon>Pteriomorphia</taxon>
        <taxon>Arcoida</taxon>
        <taxon>Arcoidea</taxon>
        <taxon>Arcidae</taxon>
        <taxon>Tegillarca</taxon>
    </lineage>
</organism>
<keyword evidence="3" id="KW-0106">Calcium</keyword>
<dbReference type="Pfam" id="PF00036">
    <property type="entry name" value="EF-hand_1"/>
    <property type="match status" value="1"/>
</dbReference>
<dbReference type="InterPro" id="IPR011992">
    <property type="entry name" value="EF-hand-dom_pair"/>
</dbReference>
<evidence type="ECO:0000256" key="4">
    <source>
        <dbReference type="SAM" id="MobiDB-lite"/>
    </source>
</evidence>
<evidence type="ECO:0000313" key="6">
    <source>
        <dbReference type="EMBL" id="KAJ8305398.1"/>
    </source>
</evidence>
<dbReference type="Gene3D" id="1.10.238.10">
    <property type="entry name" value="EF-hand"/>
    <property type="match status" value="1"/>
</dbReference>
<dbReference type="EMBL" id="JARBDR010000813">
    <property type="protein sequence ID" value="KAJ8305398.1"/>
    <property type="molecule type" value="Genomic_DNA"/>
</dbReference>
<comment type="caution">
    <text evidence="6">The sequence shown here is derived from an EMBL/GenBank/DDBJ whole genome shotgun (WGS) entry which is preliminary data.</text>
</comment>
<dbReference type="PROSITE" id="PS00018">
    <property type="entry name" value="EF_HAND_1"/>
    <property type="match status" value="3"/>
</dbReference>
<feature type="region of interest" description="Disordered" evidence="4">
    <location>
        <begin position="167"/>
        <end position="208"/>
    </location>
</feature>
<accession>A0ABQ9EQ52</accession>
<keyword evidence="2" id="KW-0677">Repeat</keyword>
<evidence type="ECO:0000256" key="3">
    <source>
        <dbReference type="ARBA" id="ARBA00022837"/>
    </source>
</evidence>
<feature type="domain" description="EF-hand" evidence="5">
    <location>
        <begin position="144"/>
        <end position="179"/>
    </location>
</feature>
<dbReference type="Pfam" id="PF13499">
    <property type="entry name" value="EF-hand_7"/>
    <property type="match status" value="1"/>
</dbReference>
<evidence type="ECO:0000313" key="7">
    <source>
        <dbReference type="Proteomes" id="UP001217089"/>
    </source>
</evidence>
<reference evidence="6 7" key="1">
    <citation type="submission" date="2022-12" db="EMBL/GenBank/DDBJ databases">
        <title>Chromosome-level genome of Tegillarca granosa.</title>
        <authorList>
            <person name="Kim J."/>
        </authorList>
    </citation>
    <scope>NUCLEOTIDE SEQUENCE [LARGE SCALE GENOMIC DNA]</scope>
    <source>
        <strain evidence="6">Teg-2019</strain>
        <tissue evidence="6">Adductor muscle</tissue>
    </source>
</reference>
<dbReference type="InterPro" id="IPR028846">
    <property type="entry name" value="Recoverin"/>
</dbReference>
<dbReference type="CDD" id="cd00051">
    <property type="entry name" value="EFh"/>
    <property type="match status" value="2"/>
</dbReference>
<dbReference type="SMART" id="SM00054">
    <property type="entry name" value="EFh"/>
    <property type="match status" value="3"/>
</dbReference>
<feature type="compositionally biased region" description="Acidic residues" evidence="4">
    <location>
        <begin position="176"/>
        <end position="186"/>
    </location>
</feature>
<dbReference type="SUPFAM" id="SSF47473">
    <property type="entry name" value="EF-hand"/>
    <property type="match status" value="1"/>
</dbReference>
<proteinExistence type="predicted"/>
<keyword evidence="1" id="KW-0479">Metal-binding</keyword>
<gene>
    <name evidence="6" type="ORF">KUTeg_015943</name>
</gene>
<dbReference type="PANTHER" id="PTHR23055:SF69">
    <property type="entry name" value="NEURONAL CALCIUM SENSOR 2"/>
    <property type="match status" value="1"/>
</dbReference>
<evidence type="ECO:0000256" key="1">
    <source>
        <dbReference type="ARBA" id="ARBA00022723"/>
    </source>
</evidence>
<keyword evidence="7" id="KW-1185">Reference proteome</keyword>
<feature type="domain" description="EF-hand" evidence="5">
    <location>
        <begin position="61"/>
        <end position="96"/>
    </location>
</feature>
<dbReference type="Proteomes" id="UP001217089">
    <property type="component" value="Unassembled WGS sequence"/>
</dbReference>
<name>A0ABQ9EQ52_TEGGR</name>
<feature type="domain" description="EF-hand" evidence="5">
    <location>
        <begin position="97"/>
        <end position="132"/>
    </location>
</feature>
<sequence>MGGNKSKGLSAEDLDYLKRRVSFSKEEIIDWHKEYRKYCNHGRYMTVEQFKEVYARIFDGDASSFAEHVFRTFDHNGDGKVDFKEFLIGLSLTASTNKDKKLKWAFSMYDIDGNGTISREEMTDLMTSIYRMTPTIIKPQDVATPEMITEKLFRKIDKNNDNAITWEEFRDGALKEEEEEEEEEEEGGGRGGGGGEEEEETLITNSES</sequence>
<evidence type="ECO:0000259" key="5">
    <source>
        <dbReference type="PROSITE" id="PS50222"/>
    </source>
</evidence>
<dbReference type="PRINTS" id="PR00450">
    <property type="entry name" value="RECOVERIN"/>
</dbReference>
<dbReference type="PANTHER" id="PTHR23055">
    <property type="entry name" value="CALCIUM BINDING PROTEINS"/>
    <property type="match status" value="1"/>
</dbReference>
<dbReference type="InterPro" id="IPR018247">
    <property type="entry name" value="EF_Hand_1_Ca_BS"/>
</dbReference>
<dbReference type="InterPro" id="IPR002048">
    <property type="entry name" value="EF_hand_dom"/>
</dbReference>